<dbReference type="CDD" id="cd17535">
    <property type="entry name" value="REC_NarL-like"/>
    <property type="match status" value="1"/>
</dbReference>
<dbReference type="PROSITE" id="PS50110">
    <property type="entry name" value="RESPONSE_REGULATORY"/>
    <property type="match status" value="1"/>
</dbReference>
<keyword evidence="1 6" id="KW-0597">Phosphoprotein</keyword>
<dbReference type="RefSeq" id="WP_200258652.1">
    <property type="nucleotide sequence ID" value="NZ_NRSH01000066.1"/>
</dbReference>
<keyword evidence="3" id="KW-0805">Transcription regulation</keyword>
<dbReference type="Pfam" id="PF00196">
    <property type="entry name" value="GerE"/>
    <property type="match status" value="1"/>
</dbReference>
<dbReference type="InterPro" id="IPR001789">
    <property type="entry name" value="Sig_transdc_resp-reg_receiver"/>
</dbReference>
<evidence type="ECO:0000313" key="9">
    <source>
        <dbReference type="EMBL" id="MBK1726775.1"/>
    </source>
</evidence>
<dbReference type="PROSITE" id="PS50043">
    <property type="entry name" value="HTH_LUXR_2"/>
    <property type="match status" value="1"/>
</dbReference>
<dbReference type="SMART" id="SM00448">
    <property type="entry name" value="REC"/>
    <property type="match status" value="1"/>
</dbReference>
<dbReference type="InterPro" id="IPR016032">
    <property type="entry name" value="Sig_transdc_resp-reg_C-effctor"/>
</dbReference>
<dbReference type="SMART" id="SM00421">
    <property type="entry name" value="HTH_LUXR"/>
    <property type="match status" value="1"/>
</dbReference>
<evidence type="ECO:0000259" key="7">
    <source>
        <dbReference type="PROSITE" id="PS50043"/>
    </source>
</evidence>
<dbReference type="PANTHER" id="PTHR43214:SF3">
    <property type="entry name" value="RESPONSE REGULATOR UVRY"/>
    <property type="match status" value="1"/>
</dbReference>
<protein>
    <submittedName>
        <fullName evidence="9">Two-component system response regulator UvrY</fullName>
    </submittedName>
</protein>
<evidence type="ECO:0000259" key="8">
    <source>
        <dbReference type="PROSITE" id="PS50110"/>
    </source>
</evidence>
<evidence type="ECO:0000256" key="2">
    <source>
        <dbReference type="ARBA" id="ARBA00023012"/>
    </source>
</evidence>
<organism evidence="9 10">
    <name type="scientific">Halorhodospira neutriphila</name>
    <dbReference type="NCBI Taxonomy" id="168379"/>
    <lineage>
        <taxon>Bacteria</taxon>
        <taxon>Pseudomonadati</taxon>
        <taxon>Pseudomonadota</taxon>
        <taxon>Gammaproteobacteria</taxon>
        <taxon>Chromatiales</taxon>
        <taxon>Ectothiorhodospiraceae</taxon>
        <taxon>Halorhodospira</taxon>
    </lineage>
</organism>
<evidence type="ECO:0000313" key="10">
    <source>
        <dbReference type="Proteomes" id="UP000738126"/>
    </source>
</evidence>
<dbReference type="CDD" id="cd06170">
    <property type="entry name" value="LuxR_C_like"/>
    <property type="match status" value="1"/>
</dbReference>
<keyword evidence="4" id="KW-0238">DNA-binding</keyword>
<comment type="caution">
    <text evidence="9">The sequence shown here is derived from an EMBL/GenBank/DDBJ whole genome shotgun (WGS) entry which is preliminary data.</text>
</comment>
<name>A0ABS1E7Q6_9GAMM</name>
<keyword evidence="2" id="KW-0902">Two-component regulatory system</keyword>
<gene>
    <name evidence="9" type="primary">sirA</name>
    <name evidence="9" type="synonym">uvrY</name>
    <name evidence="9" type="ORF">CKO13_07025</name>
</gene>
<dbReference type="Proteomes" id="UP000738126">
    <property type="component" value="Unassembled WGS sequence"/>
</dbReference>
<accession>A0ABS1E7Q6</accession>
<evidence type="ECO:0000256" key="1">
    <source>
        <dbReference type="ARBA" id="ARBA00022553"/>
    </source>
</evidence>
<feature type="domain" description="HTH luxR-type" evidence="7">
    <location>
        <begin position="142"/>
        <end position="207"/>
    </location>
</feature>
<dbReference type="InterPro" id="IPR058245">
    <property type="entry name" value="NreC/VraR/RcsB-like_REC"/>
</dbReference>
<evidence type="ECO:0000256" key="5">
    <source>
        <dbReference type="ARBA" id="ARBA00023163"/>
    </source>
</evidence>
<dbReference type="InterPro" id="IPR000792">
    <property type="entry name" value="Tscrpt_reg_LuxR_C"/>
</dbReference>
<dbReference type="PANTHER" id="PTHR43214">
    <property type="entry name" value="TWO-COMPONENT RESPONSE REGULATOR"/>
    <property type="match status" value="1"/>
</dbReference>
<evidence type="ECO:0000256" key="3">
    <source>
        <dbReference type="ARBA" id="ARBA00023015"/>
    </source>
</evidence>
<proteinExistence type="predicted"/>
<dbReference type="InterPro" id="IPR039420">
    <property type="entry name" value="WalR-like"/>
</dbReference>
<evidence type="ECO:0000256" key="4">
    <source>
        <dbReference type="ARBA" id="ARBA00023125"/>
    </source>
</evidence>
<feature type="domain" description="Response regulatory" evidence="8">
    <location>
        <begin position="3"/>
        <end position="119"/>
    </location>
</feature>
<dbReference type="PRINTS" id="PR00038">
    <property type="entry name" value="HTHLUXR"/>
</dbReference>
<dbReference type="EMBL" id="NRSH01000066">
    <property type="protein sequence ID" value="MBK1726775.1"/>
    <property type="molecule type" value="Genomic_DNA"/>
</dbReference>
<dbReference type="SUPFAM" id="SSF52172">
    <property type="entry name" value="CheY-like"/>
    <property type="match status" value="1"/>
</dbReference>
<dbReference type="InterPro" id="IPR011006">
    <property type="entry name" value="CheY-like_superfamily"/>
</dbReference>
<dbReference type="Pfam" id="PF00072">
    <property type="entry name" value="Response_reg"/>
    <property type="match status" value="1"/>
</dbReference>
<keyword evidence="10" id="KW-1185">Reference proteome</keyword>
<feature type="modified residue" description="4-aspartylphosphate" evidence="6">
    <location>
        <position position="54"/>
    </location>
</feature>
<dbReference type="Gene3D" id="3.40.50.2300">
    <property type="match status" value="1"/>
</dbReference>
<reference evidence="9 10" key="1">
    <citation type="journal article" date="2020" name="Microorganisms">
        <title>Osmotic Adaptation and Compatible Solute Biosynthesis of Phototrophic Bacteria as Revealed from Genome Analyses.</title>
        <authorList>
            <person name="Imhoff J.F."/>
            <person name="Rahn T."/>
            <person name="Kunzel S."/>
            <person name="Keller A."/>
            <person name="Neulinger S.C."/>
        </authorList>
    </citation>
    <scope>NUCLEOTIDE SEQUENCE [LARGE SCALE GENOMIC DNA]</scope>
    <source>
        <strain evidence="9 10">DSM 15116</strain>
    </source>
</reference>
<keyword evidence="5" id="KW-0804">Transcription</keyword>
<evidence type="ECO:0000256" key="6">
    <source>
        <dbReference type="PROSITE-ProRule" id="PRU00169"/>
    </source>
</evidence>
<dbReference type="SUPFAM" id="SSF46894">
    <property type="entry name" value="C-terminal effector domain of the bipartite response regulators"/>
    <property type="match status" value="1"/>
</dbReference>
<sequence>MVDIVVADDHRLVRQGLRSIFREAPDIQVVAEAATGEQVLEIAREQPPDVVLMDLQMPGMGGIEATRRLHKLNRRIRVIVLTVYDAGPYPYQALRAGGMGFLDKGCDKEEVIDAVRTVHLGRRYIRPEIAQQVALSQLDGAGENPFEGLTQREFEVLMRVLNGQSGTAIAEELCLSPKTVSTYRSRLFEHLGVSSDAELVRLAVDYGMVGAAERP</sequence>